<dbReference type="KEGG" id="lbc:LACBIDRAFT_317493"/>
<reference evidence="1 2" key="1">
    <citation type="journal article" date="2008" name="Nature">
        <title>The genome of Laccaria bicolor provides insights into mycorrhizal symbiosis.</title>
        <authorList>
            <person name="Martin F."/>
            <person name="Aerts A."/>
            <person name="Ahren D."/>
            <person name="Brun A."/>
            <person name="Danchin E.G.J."/>
            <person name="Duchaussoy F."/>
            <person name="Gibon J."/>
            <person name="Kohler A."/>
            <person name="Lindquist E."/>
            <person name="Pereda V."/>
            <person name="Salamov A."/>
            <person name="Shapiro H.J."/>
            <person name="Wuyts J."/>
            <person name="Blaudez D."/>
            <person name="Buee M."/>
            <person name="Brokstein P."/>
            <person name="Canbaeck B."/>
            <person name="Cohen D."/>
            <person name="Courty P.E."/>
            <person name="Coutinho P.M."/>
            <person name="Delaruelle C."/>
            <person name="Detter J.C."/>
            <person name="Deveau A."/>
            <person name="DiFazio S."/>
            <person name="Duplessis S."/>
            <person name="Fraissinet-Tachet L."/>
            <person name="Lucic E."/>
            <person name="Frey-Klett P."/>
            <person name="Fourrey C."/>
            <person name="Feussner I."/>
            <person name="Gay G."/>
            <person name="Grimwood J."/>
            <person name="Hoegger P.J."/>
            <person name="Jain P."/>
            <person name="Kilaru S."/>
            <person name="Labbe J."/>
            <person name="Lin Y.C."/>
            <person name="Legue V."/>
            <person name="Le Tacon F."/>
            <person name="Marmeisse R."/>
            <person name="Melayah D."/>
            <person name="Montanini B."/>
            <person name="Muratet M."/>
            <person name="Nehls U."/>
            <person name="Niculita-Hirzel H."/>
            <person name="Oudot-Le Secq M.P."/>
            <person name="Peter M."/>
            <person name="Quesneville H."/>
            <person name="Rajashekar B."/>
            <person name="Reich M."/>
            <person name="Rouhier N."/>
            <person name="Schmutz J."/>
            <person name="Yin T."/>
            <person name="Chalot M."/>
            <person name="Henrissat B."/>
            <person name="Kuees U."/>
            <person name="Lucas S."/>
            <person name="Van de Peer Y."/>
            <person name="Podila G.K."/>
            <person name="Polle A."/>
            <person name="Pukkila P.J."/>
            <person name="Richardson P.M."/>
            <person name="Rouze P."/>
            <person name="Sanders I.R."/>
            <person name="Stajich J.E."/>
            <person name="Tunlid A."/>
            <person name="Tuskan G."/>
            <person name="Grigoriev I.V."/>
        </authorList>
    </citation>
    <scope>NUCLEOTIDE SEQUENCE [LARGE SCALE GENOMIC DNA]</scope>
    <source>
        <strain evidence="2">S238N-H82 / ATCC MYA-4686</strain>
    </source>
</reference>
<dbReference type="HOGENOM" id="CLU_3106812_0_0_1"/>
<accession>B0E1V2</accession>
<dbReference type="AlphaFoldDB" id="B0E1V2"/>
<dbReference type="GeneID" id="6085797"/>
<gene>
    <name evidence="1" type="ORF">LACBIDRAFT_317493</name>
</gene>
<dbReference type="Proteomes" id="UP000001194">
    <property type="component" value="Unassembled WGS sequence"/>
</dbReference>
<keyword evidence="2" id="KW-1185">Reference proteome</keyword>
<organism evidence="2">
    <name type="scientific">Laccaria bicolor (strain S238N-H82 / ATCC MYA-4686)</name>
    <name type="common">Bicoloured deceiver</name>
    <name type="synonym">Laccaria laccata var. bicolor</name>
    <dbReference type="NCBI Taxonomy" id="486041"/>
    <lineage>
        <taxon>Eukaryota</taxon>
        <taxon>Fungi</taxon>
        <taxon>Dikarya</taxon>
        <taxon>Basidiomycota</taxon>
        <taxon>Agaricomycotina</taxon>
        <taxon>Agaricomycetes</taxon>
        <taxon>Agaricomycetidae</taxon>
        <taxon>Agaricales</taxon>
        <taxon>Agaricineae</taxon>
        <taxon>Hydnangiaceae</taxon>
        <taxon>Laccaria</taxon>
    </lineage>
</organism>
<name>B0E1V2_LACBS</name>
<sequence length="51" mass="5586">MSIHTSDLFICSCVPDFAFAHTSLCCVPSFSLCPPTHLTPLFLMPVLSMLL</sequence>
<evidence type="ECO:0000313" key="1">
    <source>
        <dbReference type="EMBL" id="EDQ99205.1"/>
    </source>
</evidence>
<proteinExistence type="predicted"/>
<protein>
    <submittedName>
        <fullName evidence="1">Predicted protein</fullName>
    </submittedName>
</protein>
<dbReference type="RefSeq" id="XP_001890172.1">
    <property type="nucleotide sequence ID" value="XM_001890137.1"/>
</dbReference>
<evidence type="ECO:0000313" key="2">
    <source>
        <dbReference type="Proteomes" id="UP000001194"/>
    </source>
</evidence>
<dbReference type="InParanoid" id="B0E1V2"/>
<dbReference type="EMBL" id="DS547170">
    <property type="protein sequence ID" value="EDQ99205.1"/>
    <property type="molecule type" value="Genomic_DNA"/>
</dbReference>